<dbReference type="Proteomes" id="UP000499080">
    <property type="component" value="Unassembled WGS sequence"/>
</dbReference>
<comment type="caution">
    <text evidence="1">The sequence shown here is derived from an EMBL/GenBank/DDBJ whole genome shotgun (WGS) entry which is preliminary data.</text>
</comment>
<reference evidence="1 2" key="1">
    <citation type="journal article" date="2019" name="Sci. Rep.">
        <title>Orb-weaving spider Araneus ventricosus genome elucidates the spidroin gene catalogue.</title>
        <authorList>
            <person name="Kono N."/>
            <person name="Nakamura H."/>
            <person name="Ohtoshi R."/>
            <person name="Moran D.A.P."/>
            <person name="Shinohara A."/>
            <person name="Yoshida Y."/>
            <person name="Fujiwara M."/>
            <person name="Mori M."/>
            <person name="Tomita M."/>
            <person name="Arakawa K."/>
        </authorList>
    </citation>
    <scope>NUCLEOTIDE SEQUENCE [LARGE SCALE GENOMIC DNA]</scope>
</reference>
<dbReference type="EMBL" id="BGPR01018616">
    <property type="protein sequence ID" value="GBN79648.1"/>
    <property type="molecule type" value="Genomic_DNA"/>
</dbReference>
<keyword evidence="2" id="KW-1185">Reference proteome</keyword>
<protein>
    <submittedName>
        <fullName evidence="1">Uncharacterized protein</fullName>
    </submittedName>
</protein>
<dbReference type="AlphaFoldDB" id="A0A4Y2RV39"/>
<sequence>MQDLELRPDFQSSPISRVEIHIQSSLNSSLRLLFFFQTPNLKTPSSNPSEAWPKCHVLSDLSGGLPRSPTATRCLLFSSHHSQRAETSKDTLSASQHAAAPGRSGACALKLRKPGCNL</sequence>
<proteinExistence type="predicted"/>
<evidence type="ECO:0000313" key="2">
    <source>
        <dbReference type="Proteomes" id="UP000499080"/>
    </source>
</evidence>
<gene>
    <name evidence="1" type="ORF">AVEN_227652_1</name>
</gene>
<accession>A0A4Y2RV39</accession>
<evidence type="ECO:0000313" key="1">
    <source>
        <dbReference type="EMBL" id="GBN79648.1"/>
    </source>
</evidence>
<name>A0A4Y2RV39_ARAVE</name>
<organism evidence="1 2">
    <name type="scientific">Araneus ventricosus</name>
    <name type="common">Orbweaver spider</name>
    <name type="synonym">Epeira ventricosa</name>
    <dbReference type="NCBI Taxonomy" id="182803"/>
    <lineage>
        <taxon>Eukaryota</taxon>
        <taxon>Metazoa</taxon>
        <taxon>Ecdysozoa</taxon>
        <taxon>Arthropoda</taxon>
        <taxon>Chelicerata</taxon>
        <taxon>Arachnida</taxon>
        <taxon>Araneae</taxon>
        <taxon>Araneomorphae</taxon>
        <taxon>Entelegynae</taxon>
        <taxon>Araneoidea</taxon>
        <taxon>Araneidae</taxon>
        <taxon>Araneus</taxon>
    </lineage>
</organism>